<reference evidence="2 3" key="1">
    <citation type="submission" date="2024-01" db="EMBL/GenBank/DDBJ databases">
        <authorList>
            <person name="Allen C."/>
            <person name="Tagirdzhanova G."/>
        </authorList>
    </citation>
    <scope>NUCLEOTIDE SEQUENCE [LARGE SCALE GENOMIC DNA]</scope>
    <source>
        <strain evidence="2 3">CBS 119000</strain>
    </source>
</reference>
<name>A0ABP0E498_9PEZI</name>
<dbReference type="EMBL" id="CAWUON010000134">
    <property type="protein sequence ID" value="CAK7274201.1"/>
    <property type="molecule type" value="Genomic_DNA"/>
</dbReference>
<organism evidence="2 3">
    <name type="scientific">Sporothrix epigloea</name>
    <dbReference type="NCBI Taxonomy" id="1892477"/>
    <lineage>
        <taxon>Eukaryota</taxon>
        <taxon>Fungi</taxon>
        <taxon>Dikarya</taxon>
        <taxon>Ascomycota</taxon>
        <taxon>Pezizomycotina</taxon>
        <taxon>Sordariomycetes</taxon>
        <taxon>Sordariomycetidae</taxon>
        <taxon>Ophiostomatales</taxon>
        <taxon>Ophiostomataceae</taxon>
        <taxon>Sporothrix</taxon>
    </lineage>
</organism>
<evidence type="ECO:0000313" key="2">
    <source>
        <dbReference type="EMBL" id="CAK7274201.1"/>
    </source>
</evidence>
<sequence length="368" mass="43305">MPNKLYRSDWTILHTRKDWRRWYSNVRCVAGLEWKHFSPEDDHVPGPSLVAPKFPAMEPHQPFEYEEGLTEAEQEKAVRQYQLENDIIYRNTQLRWQEFSYEYQTYRDFKKADRNLSEHMNATVSNHIRSQISAFGSAAERLAYLYTHYKEDHYEACEDAAKNYKDLMLDFSPTESWIARWEETVENCIRLELAEISRGRWLNDLRTLLSHSDPDVAYTAYHEYSKGEKKHTPENVIKWAHELRRMESLVPERVDNGIVHPPAYAPDDSDDDSQAQRKRRRSEAATDEQQPPSRRPRQARYGQKPLCKACNQAVHQIDRCWAVFPHKAPSTVSSSDLNTLKQRMEAAAAQDPVLRVEINRARQREANR</sequence>
<gene>
    <name evidence="2" type="ORF">SEPCBS119000_006050</name>
</gene>
<feature type="region of interest" description="Disordered" evidence="1">
    <location>
        <begin position="256"/>
        <end position="302"/>
    </location>
</feature>
<evidence type="ECO:0008006" key="4">
    <source>
        <dbReference type="Google" id="ProtNLM"/>
    </source>
</evidence>
<keyword evidence="3" id="KW-1185">Reference proteome</keyword>
<dbReference type="Proteomes" id="UP001642502">
    <property type="component" value="Unassembled WGS sequence"/>
</dbReference>
<accession>A0ABP0E498</accession>
<protein>
    <recommendedName>
        <fullName evidence="4">Gag protein</fullName>
    </recommendedName>
</protein>
<comment type="caution">
    <text evidence="2">The sequence shown here is derived from an EMBL/GenBank/DDBJ whole genome shotgun (WGS) entry which is preliminary data.</text>
</comment>
<proteinExistence type="predicted"/>
<evidence type="ECO:0000256" key="1">
    <source>
        <dbReference type="SAM" id="MobiDB-lite"/>
    </source>
</evidence>
<evidence type="ECO:0000313" key="3">
    <source>
        <dbReference type="Proteomes" id="UP001642502"/>
    </source>
</evidence>